<evidence type="ECO:0000256" key="1">
    <source>
        <dbReference type="ARBA" id="ARBA00022475"/>
    </source>
</evidence>
<sequence length="548" mass="61781">MKRKWLYLLLTFTLVFSVLAACSGGGNSNNSTDTGGSNTGAVNSGGSTNGTNAKEETPPADTSEQYGDTGGLQLPLVDEPTTLSWMLVSENTNLNTSLIATEIEKRTGIKLDIQAYPSSTYKDKLKVVLASGNLPDIFHGLTIAEINDMGSQDVVTPINEYIDQLPNFKKLYAEENDWVMKSYSDDKGNMYHWPIFGVNREVNHGFLYRKDVFDANGIPLWNNTDEFYEAMKKLKEIYPDSYPIASKTKEFFFRDWGYGWGVVGADYPMFYDENDKTWGLTFTQPEYKEMLDFAKKLYNEGLLDPEFITDTAASWTSKMTTANRSFVTFDWIGVLDTFHNQVKAEIPEYDLRYGNPVGPTNTIRSLPQVSVFGLTVTNNDKKEAALKLLDYLSSPSGAELVMLGVEGVSFVEGADGSISYPELADAEKVDIKLLEEKYGLWLEGMYLRADERSVYFNFTEKEQEAQDNMKDKRQPLDPVLKFTNEENTAKADLYNAIYQAGVEFSTKYILNKNHGDAEWEAWLAQAKKLGEDKYVEVYKNAQARFDGQ</sequence>
<evidence type="ECO:0000256" key="6">
    <source>
        <dbReference type="SAM" id="MobiDB-lite"/>
    </source>
</evidence>
<keyword evidence="4" id="KW-0564">Palmitate</keyword>
<keyword evidence="2 7" id="KW-0732">Signal</keyword>
<keyword evidence="5" id="KW-0449">Lipoprotein</keyword>
<dbReference type="Gene3D" id="3.40.190.10">
    <property type="entry name" value="Periplasmic binding protein-like II"/>
    <property type="match status" value="2"/>
</dbReference>
<dbReference type="RefSeq" id="WP_188532880.1">
    <property type="nucleotide sequence ID" value="NZ_BMGR01000015.1"/>
</dbReference>
<evidence type="ECO:0000256" key="5">
    <source>
        <dbReference type="ARBA" id="ARBA00023288"/>
    </source>
</evidence>
<evidence type="ECO:0000256" key="3">
    <source>
        <dbReference type="ARBA" id="ARBA00023136"/>
    </source>
</evidence>
<organism evidence="8 9">
    <name type="scientific">Paenibacillus abyssi</name>
    <dbReference type="NCBI Taxonomy" id="1340531"/>
    <lineage>
        <taxon>Bacteria</taxon>
        <taxon>Bacillati</taxon>
        <taxon>Bacillota</taxon>
        <taxon>Bacilli</taxon>
        <taxon>Bacillales</taxon>
        <taxon>Paenibacillaceae</taxon>
        <taxon>Paenibacillus</taxon>
    </lineage>
</organism>
<feature type="compositionally biased region" description="Polar residues" evidence="6">
    <location>
        <begin position="41"/>
        <end position="52"/>
    </location>
</feature>
<accession>A0A917G364</accession>
<dbReference type="AlphaFoldDB" id="A0A917G364"/>
<reference evidence="8" key="2">
    <citation type="submission" date="2020-09" db="EMBL/GenBank/DDBJ databases">
        <authorList>
            <person name="Sun Q."/>
            <person name="Zhou Y."/>
        </authorList>
    </citation>
    <scope>NUCLEOTIDE SEQUENCE</scope>
    <source>
        <strain evidence="8">CGMCC 1.12987</strain>
    </source>
</reference>
<dbReference type="SUPFAM" id="SSF53850">
    <property type="entry name" value="Periplasmic binding protein-like II"/>
    <property type="match status" value="1"/>
</dbReference>
<dbReference type="EMBL" id="BMGR01000015">
    <property type="protein sequence ID" value="GGG19493.1"/>
    <property type="molecule type" value="Genomic_DNA"/>
</dbReference>
<evidence type="ECO:0000256" key="2">
    <source>
        <dbReference type="ARBA" id="ARBA00022729"/>
    </source>
</evidence>
<protein>
    <submittedName>
        <fullName evidence="8">ABC transporter peptide-binding protein YtcQ</fullName>
    </submittedName>
</protein>
<evidence type="ECO:0000313" key="8">
    <source>
        <dbReference type="EMBL" id="GGG19493.1"/>
    </source>
</evidence>
<evidence type="ECO:0000256" key="7">
    <source>
        <dbReference type="SAM" id="SignalP"/>
    </source>
</evidence>
<feature type="chain" id="PRO_5037617497" evidence="7">
    <location>
        <begin position="21"/>
        <end position="548"/>
    </location>
</feature>
<dbReference type="Proteomes" id="UP000644756">
    <property type="component" value="Unassembled WGS sequence"/>
</dbReference>
<feature type="region of interest" description="Disordered" evidence="6">
    <location>
        <begin position="27"/>
        <end position="73"/>
    </location>
</feature>
<feature type="compositionally biased region" description="Low complexity" evidence="6">
    <location>
        <begin position="28"/>
        <end position="40"/>
    </location>
</feature>
<proteinExistence type="predicted"/>
<keyword evidence="3" id="KW-0472">Membrane</keyword>
<gene>
    <name evidence="8" type="primary">ytcQ</name>
    <name evidence="8" type="ORF">GCM10010916_40430</name>
</gene>
<dbReference type="PANTHER" id="PTHR43649:SF33">
    <property type="entry name" value="POLYGALACTURONAN_RHAMNOGALACTURONAN-BINDING PROTEIN YTCQ"/>
    <property type="match status" value="1"/>
</dbReference>
<name>A0A917G364_9BACL</name>
<evidence type="ECO:0000256" key="4">
    <source>
        <dbReference type="ARBA" id="ARBA00023139"/>
    </source>
</evidence>
<dbReference type="Pfam" id="PF01547">
    <property type="entry name" value="SBP_bac_1"/>
    <property type="match status" value="1"/>
</dbReference>
<keyword evidence="1" id="KW-1003">Cell membrane</keyword>
<reference evidence="8" key="1">
    <citation type="journal article" date="2014" name="Int. J. Syst. Evol. Microbiol.">
        <title>Complete genome sequence of Corynebacterium casei LMG S-19264T (=DSM 44701T), isolated from a smear-ripened cheese.</title>
        <authorList>
            <consortium name="US DOE Joint Genome Institute (JGI-PGF)"/>
            <person name="Walter F."/>
            <person name="Albersmeier A."/>
            <person name="Kalinowski J."/>
            <person name="Ruckert C."/>
        </authorList>
    </citation>
    <scope>NUCLEOTIDE SEQUENCE</scope>
    <source>
        <strain evidence="8">CGMCC 1.12987</strain>
    </source>
</reference>
<dbReference type="PANTHER" id="PTHR43649">
    <property type="entry name" value="ARABINOSE-BINDING PROTEIN-RELATED"/>
    <property type="match status" value="1"/>
</dbReference>
<comment type="caution">
    <text evidence="8">The sequence shown here is derived from an EMBL/GenBank/DDBJ whole genome shotgun (WGS) entry which is preliminary data.</text>
</comment>
<dbReference type="InterPro" id="IPR006059">
    <property type="entry name" value="SBP"/>
</dbReference>
<keyword evidence="9" id="KW-1185">Reference proteome</keyword>
<dbReference type="PROSITE" id="PS51257">
    <property type="entry name" value="PROKAR_LIPOPROTEIN"/>
    <property type="match status" value="1"/>
</dbReference>
<evidence type="ECO:0000313" key="9">
    <source>
        <dbReference type="Proteomes" id="UP000644756"/>
    </source>
</evidence>
<feature type="signal peptide" evidence="7">
    <location>
        <begin position="1"/>
        <end position="20"/>
    </location>
</feature>
<dbReference type="InterPro" id="IPR050490">
    <property type="entry name" value="Bact_solute-bd_prot1"/>
</dbReference>